<accession>A0A6A5K675</accession>
<keyword evidence="3" id="KW-1185">Reference proteome</keyword>
<proteinExistence type="predicted"/>
<name>A0A6A5K675_9PLEO</name>
<feature type="non-terminal residue" evidence="2">
    <location>
        <position position="1"/>
    </location>
</feature>
<reference evidence="2" key="1">
    <citation type="submission" date="2020-01" db="EMBL/GenBank/DDBJ databases">
        <authorList>
            <consortium name="DOE Joint Genome Institute"/>
            <person name="Haridas S."/>
            <person name="Albert R."/>
            <person name="Binder M."/>
            <person name="Bloem J."/>
            <person name="Labutti K."/>
            <person name="Salamov A."/>
            <person name="Andreopoulos B."/>
            <person name="Baker S.E."/>
            <person name="Barry K."/>
            <person name="Bills G."/>
            <person name="Bluhm B.H."/>
            <person name="Cannon C."/>
            <person name="Castanera R."/>
            <person name="Culley D.E."/>
            <person name="Daum C."/>
            <person name="Ezra D."/>
            <person name="Gonzalez J.B."/>
            <person name="Henrissat B."/>
            <person name="Kuo A."/>
            <person name="Liang C."/>
            <person name="Lipzen A."/>
            <person name="Lutzoni F."/>
            <person name="Magnuson J."/>
            <person name="Mondo S."/>
            <person name="Nolan M."/>
            <person name="Ohm R."/>
            <person name="Pangilinan J."/>
            <person name="Park H.-J."/>
            <person name="Ramirez L."/>
            <person name="Alfaro M."/>
            <person name="Sun H."/>
            <person name="Tritt A."/>
            <person name="Yoshinaga Y."/>
            <person name="Zwiers L.-H."/>
            <person name="Turgeon B.G."/>
            <person name="Goodwin S.B."/>
            <person name="Spatafora J.W."/>
            <person name="Crous P.W."/>
            <person name="Grigoriev I.V."/>
        </authorList>
    </citation>
    <scope>NUCLEOTIDE SEQUENCE</scope>
    <source>
        <strain evidence="2">P77</strain>
    </source>
</reference>
<dbReference type="OrthoDB" id="674604at2759"/>
<dbReference type="PANTHER" id="PTHR10622">
    <property type="entry name" value="HET DOMAIN-CONTAINING PROTEIN"/>
    <property type="match status" value="1"/>
</dbReference>
<evidence type="ECO:0000313" key="3">
    <source>
        <dbReference type="Proteomes" id="UP000800040"/>
    </source>
</evidence>
<gene>
    <name evidence="2" type="ORF">BDW02DRAFT_508720</name>
</gene>
<feature type="domain" description="Heterokaryon incompatibility" evidence="1">
    <location>
        <begin position="1"/>
        <end position="61"/>
    </location>
</feature>
<dbReference type="PANTHER" id="PTHR10622:SF11">
    <property type="entry name" value="HET-DOMAIN-CONTAINING PROTEIN"/>
    <property type="match status" value="1"/>
</dbReference>
<organism evidence="2 3">
    <name type="scientific">Decorospora gaudefroyi</name>
    <dbReference type="NCBI Taxonomy" id="184978"/>
    <lineage>
        <taxon>Eukaryota</taxon>
        <taxon>Fungi</taxon>
        <taxon>Dikarya</taxon>
        <taxon>Ascomycota</taxon>
        <taxon>Pezizomycotina</taxon>
        <taxon>Dothideomycetes</taxon>
        <taxon>Pleosporomycetidae</taxon>
        <taxon>Pleosporales</taxon>
        <taxon>Pleosporineae</taxon>
        <taxon>Pleosporaceae</taxon>
        <taxon>Decorospora</taxon>
    </lineage>
</organism>
<evidence type="ECO:0000313" key="2">
    <source>
        <dbReference type="EMBL" id="KAF1829964.1"/>
    </source>
</evidence>
<dbReference type="AlphaFoldDB" id="A0A6A5K675"/>
<evidence type="ECO:0000259" key="1">
    <source>
        <dbReference type="Pfam" id="PF06985"/>
    </source>
</evidence>
<dbReference type="Pfam" id="PF06985">
    <property type="entry name" value="HET"/>
    <property type="match status" value="1"/>
</dbReference>
<dbReference type="InterPro" id="IPR010730">
    <property type="entry name" value="HET"/>
</dbReference>
<dbReference type="EMBL" id="ML975416">
    <property type="protein sequence ID" value="KAF1829964.1"/>
    <property type="molecule type" value="Genomic_DNA"/>
</dbReference>
<protein>
    <recommendedName>
        <fullName evidence="1">Heterokaryon incompatibility domain-containing protein</fullName>
    </recommendedName>
</protein>
<sequence>YAILSHTWDEDQEVTYEDLAKGHGKSKSGFQKIQFCAKQAERDGLRYFWIDTCCIIQTHHRRQRPTKGVAYAAENGGRTYIAFQYERINIFLPSAFPSENP</sequence>
<dbReference type="Proteomes" id="UP000800040">
    <property type="component" value="Unassembled WGS sequence"/>
</dbReference>